<sequence length="135" mass="15830">MIEVVISLGILGICIIILANIVKGFINSNETRLIKYNVNETLYAICSEVKYNVAYEDIRDEIKNNKLTFLYNEEFLSLLPNTKLLFMNKNAKDDEKIELELIEDNGEYMKINIKIIYKDIKEEQIILKAPWMEYV</sequence>
<gene>
    <name evidence="2" type="ORF">H9661_01560</name>
</gene>
<dbReference type="Proteomes" id="UP000627781">
    <property type="component" value="Unassembled WGS sequence"/>
</dbReference>
<keyword evidence="1" id="KW-0472">Membrane</keyword>
<evidence type="ECO:0000256" key="1">
    <source>
        <dbReference type="SAM" id="Phobius"/>
    </source>
</evidence>
<name>A0ABR8PPH9_9CLOT</name>
<dbReference type="EMBL" id="JACSRA010000002">
    <property type="protein sequence ID" value="MBD7910030.1"/>
    <property type="molecule type" value="Genomic_DNA"/>
</dbReference>
<protein>
    <submittedName>
        <fullName evidence="2">Uncharacterized protein</fullName>
    </submittedName>
</protein>
<keyword evidence="3" id="KW-1185">Reference proteome</keyword>
<keyword evidence="1" id="KW-1133">Transmembrane helix</keyword>
<evidence type="ECO:0000313" key="2">
    <source>
        <dbReference type="EMBL" id="MBD7910030.1"/>
    </source>
</evidence>
<proteinExistence type="predicted"/>
<keyword evidence="1" id="KW-0812">Transmembrane</keyword>
<evidence type="ECO:0000313" key="3">
    <source>
        <dbReference type="Proteomes" id="UP000627781"/>
    </source>
</evidence>
<reference evidence="2 3" key="1">
    <citation type="submission" date="2020-08" db="EMBL/GenBank/DDBJ databases">
        <title>A Genomic Blueprint of the Chicken Gut Microbiome.</title>
        <authorList>
            <person name="Gilroy R."/>
            <person name="Ravi A."/>
            <person name="Getino M."/>
            <person name="Pursley I."/>
            <person name="Horton D.L."/>
            <person name="Alikhan N.-F."/>
            <person name="Baker D."/>
            <person name="Gharbi K."/>
            <person name="Hall N."/>
            <person name="Watson M."/>
            <person name="Adriaenssens E.M."/>
            <person name="Foster-Nyarko E."/>
            <person name="Jarju S."/>
            <person name="Secka A."/>
            <person name="Antonio M."/>
            <person name="Oren A."/>
            <person name="Chaudhuri R."/>
            <person name="La Ragione R.M."/>
            <person name="Hildebrand F."/>
            <person name="Pallen M.J."/>
        </authorList>
    </citation>
    <scope>NUCLEOTIDE SEQUENCE [LARGE SCALE GENOMIC DNA]</scope>
    <source>
        <strain evidence="2 3">Sa3CVN1</strain>
    </source>
</reference>
<comment type="caution">
    <text evidence="2">The sequence shown here is derived from an EMBL/GenBank/DDBJ whole genome shotgun (WGS) entry which is preliminary data.</text>
</comment>
<dbReference type="RefSeq" id="WP_191767534.1">
    <property type="nucleotide sequence ID" value="NZ_JACSRA010000002.1"/>
</dbReference>
<organism evidence="2 3">
    <name type="scientific">Clostridium cibarium</name>
    <dbReference type="NCBI Taxonomy" id="2762247"/>
    <lineage>
        <taxon>Bacteria</taxon>
        <taxon>Bacillati</taxon>
        <taxon>Bacillota</taxon>
        <taxon>Clostridia</taxon>
        <taxon>Eubacteriales</taxon>
        <taxon>Clostridiaceae</taxon>
        <taxon>Clostridium</taxon>
    </lineage>
</organism>
<accession>A0ABR8PPH9</accession>
<feature type="transmembrane region" description="Helical" evidence="1">
    <location>
        <begin position="6"/>
        <end position="26"/>
    </location>
</feature>